<dbReference type="Pfam" id="PF13577">
    <property type="entry name" value="SnoaL_4"/>
    <property type="match status" value="1"/>
</dbReference>
<sequence length="167" mass="17693">MTTTTKADTTQGVHTTDSSSTLLDRLAVVDALYRYAAGLDLRDEALLASAFAADAVADFGPATRKAGQDYPPIEGGATIASAVAASLSPLDTTHSLSNPRVTLDGDAATLEGIMACMHLPRTDHSRHVLMTNRYDVELVRQGDAWVIQHLTVDNAWTEGDPTVLSGI</sequence>
<feature type="domain" description="SnoaL-like" evidence="1">
    <location>
        <begin position="21"/>
        <end position="151"/>
    </location>
</feature>
<comment type="caution">
    <text evidence="2">The sequence shown here is derived from an EMBL/GenBank/DDBJ whole genome shotgun (WGS) entry which is preliminary data.</text>
</comment>
<dbReference type="Proteomes" id="UP001501295">
    <property type="component" value="Unassembled WGS sequence"/>
</dbReference>
<dbReference type="InterPro" id="IPR032710">
    <property type="entry name" value="NTF2-like_dom_sf"/>
</dbReference>
<name>A0ABP8VQE8_9MICO</name>
<dbReference type="InterPro" id="IPR037401">
    <property type="entry name" value="SnoaL-like"/>
</dbReference>
<dbReference type="Gene3D" id="3.10.450.50">
    <property type="match status" value="1"/>
</dbReference>
<gene>
    <name evidence="2" type="ORF">GCM10025780_08020</name>
</gene>
<protein>
    <recommendedName>
        <fullName evidence="1">SnoaL-like domain-containing protein</fullName>
    </recommendedName>
</protein>
<dbReference type="EMBL" id="BAABLM010000001">
    <property type="protein sequence ID" value="GAA4667983.1"/>
    <property type="molecule type" value="Genomic_DNA"/>
</dbReference>
<accession>A0ABP8VQE8</accession>
<reference evidence="3" key="1">
    <citation type="journal article" date="2019" name="Int. J. Syst. Evol. Microbiol.">
        <title>The Global Catalogue of Microorganisms (GCM) 10K type strain sequencing project: providing services to taxonomists for standard genome sequencing and annotation.</title>
        <authorList>
            <consortium name="The Broad Institute Genomics Platform"/>
            <consortium name="The Broad Institute Genome Sequencing Center for Infectious Disease"/>
            <person name="Wu L."/>
            <person name="Ma J."/>
        </authorList>
    </citation>
    <scope>NUCLEOTIDE SEQUENCE [LARGE SCALE GENOMIC DNA]</scope>
    <source>
        <strain evidence="3">JCM 18956</strain>
    </source>
</reference>
<evidence type="ECO:0000259" key="1">
    <source>
        <dbReference type="Pfam" id="PF13577"/>
    </source>
</evidence>
<dbReference type="SUPFAM" id="SSF54427">
    <property type="entry name" value="NTF2-like"/>
    <property type="match status" value="1"/>
</dbReference>
<keyword evidence="3" id="KW-1185">Reference proteome</keyword>
<evidence type="ECO:0000313" key="2">
    <source>
        <dbReference type="EMBL" id="GAA4667983.1"/>
    </source>
</evidence>
<dbReference type="RefSeq" id="WP_345373448.1">
    <property type="nucleotide sequence ID" value="NZ_BAABLM010000001.1"/>
</dbReference>
<organism evidence="2 3">
    <name type="scientific">Frondihabitans cladoniiphilus</name>
    <dbReference type="NCBI Taxonomy" id="715785"/>
    <lineage>
        <taxon>Bacteria</taxon>
        <taxon>Bacillati</taxon>
        <taxon>Actinomycetota</taxon>
        <taxon>Actinomycetes</taxon>
        <taxon>Micrococcales</taxon>
        <taxon>Microbacteriaceae</taxon>
        <taxon>Frondihabitans</taxon>
    </lineage>
</organism>
<proteinExistence type="predicted"/>
<evidence type="ECO:0000313" key="3">
    <source>
        <dbReference type="Proteomes" id="UP001501295"/>
    </source>
</evidence>